<comment type="caution">
    <text evidence="10">Lacks conserved residue(s) required for the propagation of feature annotation.</text>
</comment>
<dbReference type="InterPro" id="IPR035952">
    <property type="entry name" value="Rhomboid-like_sf"/>
</dbReference>
<evidence type="ECO:0000256" key="7">
    <source>
        <dbReference type="ARBA" id="ARBA00022825"/>
    </source>
</evidence>
<dbReference type="SUPFAM" id="SSF144091">
    <property type="entry name" value="Rhomboid-like"/>
    <property type="match status" value="1"/>
</dbReference>
<comment type="caution">
    <text evidence="12">The sequence shown here is derived from an EMBL/GenBank/DDBJ whole genome shotgun (WGS) entry which is preliminary data.</text>
</comment>
<feature type="transmembrane region" description="Helical" evidence="10">
    <location>
        <begin position="228"/>
        <end position="246"/>
    </location>
</feature>
<feature type="transmembrane region" description="Helical" evidence="10">
    <location>
        <begin position="146"/>
        <end position="163"/>
    </location>
</feature>
<evidence type="ECO:0000256" key="6">
    <source>
        <dbReference type="ARBA" id="ARBA00022801"/>
    </source>
</evidence>
<dbReference type="Proteomes" id="UP000187209">
    <property type="component" value="Unassembled WGS sequence"/>
</dbReference>
<dbReference type="PANTHER" id="PTHR22936:SF69">
    <property type="entry name" value="RHOMBOID-LIKE PROTEIN"/>
    <property type="match status" value="1"/>
</dbReference>
<name>A0A1R2BFV6_9CILI</name>
<comment type="subcellular location">
    <subcellularLocation>
        <location evidence="2 10">Membrane</location>
        <topology evidence="2 10">Multi-pass membrane protein</topology>
    </subcellularLocation>
</comment>
<dbReference type="Gene3D" id="1.20.1540.10">
    <property type="entry name" value="Rhomboid-like"/>
    <property type="match status" value="1"/>
</dbReference>
<keyword evidence="7 10" id="KW-0720">Serine protease</keyword>
<evidence type="ECO:0000256" key="3">
    <source>
        <dbReference type="ARBA" id="ARBA00009045"/>
    </source>
</evidence>
<evidence type="ECO:0000259" key="11">
    <source>
        <dbReference type="Pfam" id="PF01694"/>
    </source>
</evidence>
<dbReference type="GO" id="GO:0006508">
    <property type="term" value="P:proteolysis"/>
    <property type="evidence" value="ECO:0007669"/>
    <property type="project" value="UniProtKB-KW"/>
</dbReference>
<feature type="transmembrane region" description="Helical" evidence="10">
    <location>
        <begin position="203"/>
        <end position="222"/>
    </location>
</feature>
<comment type="function">
    <text evidence="10">Serine protease involved in intramembrane proteolysis.</text>
</comment>
<evidence type="ECO:0000256" key="9">
    <source>
        <dbReference type="ARBA" id="ARBA00023136"/>
    </source>
</evidence>
<feature type="transmembrane region" description="Helical" evidence="10">
    <location>
        <begin position="258"/>
        <end position="280"/>
    </location>
</feature>
<keyword evidence="13" id="KW-1185">Reference proteome</keyword>
<comment type="catalytic activity">
    <reaction evidence="1 10">
        <text>Cleaves type-1 transmembrane domains using a catalytic dyad composed of serine and histidine that are contributed by different transmembrane domains.</text>
        <dbReference type="EC" id="3.4.21.105"/>
    </reaction>
</comment>
<evidence type="ECO:0000256" key="4">
    <source>
        <dbReference type="ARBA" id="ARBA00022670"/>
    </source>
</evidence>
<comment type="similarity">
    <text evidence="3 10">Belongs to the peptidase S54 family.</text>
</comment>
<dbReference type="EC" id="3.4.21.105" evidence="10"/>
<keyword evidence="6 10" id="KW-0378">Hydrolase</keyword>
<dbReference type="GO" id="GO:0004252">
    <property type="term" value="F:serine-type endopeptidase activity"/>
    <property type="evidence" value="ECO:0007669"/>
    <property type="project" value="InterPro"/>
</dbReference>
<dbReference type="PANTHER" id="PTHR22936">
    <property type="entry name" value="RHOMBOID-RELATED"/>
    <property type="match status" value="1"/>
</dbReference>
<dbReference type="OrthoDB" id="418595at2759"/>
<dbReference type="InterPro" id="IPR002610">
    <property type="entry name" value="Peptidase_S54_rhomboid-like"/>
</dbReference>
<evidence type="ECO:0000256" key="10">
    <source>
        <dbReference type="RuleBase" id="RU362115"/>
    </source>
</evidence>
<feature type="transmembrane region" description="Helical" evidence="10">
    <location>
        <begin position="169"/>
        <end position="191"/>
    </location>
</feature>
<keyword evidence="8 10" id="KW-1133">Transmembrane helix</keyword>
<evidence type="ECO:0000256" key="8">
    <source>
        <dbReference type="ARBA" id="ARBA00022989"/>
    </source>
</evidence>
<accession>A0A1R2BFV6</accession>
<sequence length="281" mass="31047">MANIHGVSDIQDPLLSNTNRIDALLLGGFSMGSADQARRETFLKMLKTLICPYFIKKSFSSAICLFNILIFIICLLYGSTPGKFLSPSQETLILFGANSNSKLEEHEVWRWLTAVFLHSDIKHITFNTITFLMIGTRVEFGTGMKNTILVYFISAIGGNVISSCMNSHSVAVGASTGICGVLGANIGWITLNWNHLASNQNRNYTMISLVIWCILMLMIGQVESNIDNWGHFGGLFTGFTLGIYLFDSIGRVSQKEKNLKLGCLILTAVFIVGGIIGFYYR</sequence>
<dbReference type="Pfam" id="PF01694">
    <property type="entry name" value="Rhomboid"/>
    <property type="match status" value="1"/>
</dbReference>
<evidence type="ECO:0000256" key="1">
    <source>
        <dbReference type="ARBA" id="ARBA00000156"/>
    </source>
</evidence>
<evidence type="ECO:0000313" key="12">
    <source>
        <dbReference type="EMBL" id="OMJ75631.1"/>
    </source>
</evidence>
<keyword evidence="4 10" id="KW-0645">Protease</keyword>
<feature type="domain" description="Peptidase S54 rhomboid" evidence="11">
    <location>
        <begin position="106"/>
        <end position="246"/>
    </location>
</feature>
<organism evidence="12 13">
    <name type="scientific">Stentor coeruleus</name>
    <dbReference type="NCBI Taxonomy" id="5963"/>
    <lineage>
        <taxon>Eukaryota</taxon>
        <taxon>Sar</taxon>
        <taxon>Alveolata</taxon>
        <taxon>Ciliophora</taxon>
        <taxon>Postciliodesmatophora</taxon>
        <taxon>Heterotrichea</taxon>
        <taxon>Heterotrichida</taxon>
        <taxon>Stentoridae</taxon>
        <taxon>Stentor</taxon>
    </lineage>
</organism>
<evidence type="ECO:0000256" key="5">
    <source>
        <dbReference type="ARBA" id="ARBA00022692"/>
    </source>
</evidence>
<gene>
    <name evidence="12" type="ORF">SteCoe_25188</name>
</gene>
<dbReference type="AlphaFoldDB" id="A0A1R2BFV6"/>
<keyword evidence="9 10" id="KW-0472">Membrane</keyword>
<dbReference type="GO" id="GO:0016020">
    <property type="term" value="C:membrane"/>
    <property type="evidence" value="ECO:0007669"/>
    <property type="project" value="UniProtKB-SubCell"/>
</dbReference>
<evidence type="ECO:0000313" key="13">
    <source>
        <dbReference type="Proteomes" id="UP000187209"/>
    </source>
</evidence>
<reference evidence="12 13" key="1">
    <citation type="submission" date="2016-11" db="EMBL/GenBank/DDBJ databases">
        <title>The macronuclear genome of Stentor coeruleus: a giant cell with tiny introns.</title>
        <authorList>
            <person name="Slabodnick M."/>
            <person name="Ruby J.G."/>
            <person name="Reiff S.B."/>
            <person name="Swart E.C."/>
            <person name="Gosai S."/>
            <person name="Prabakaran S."/>
            <person name="Witkowska E."/>
            <person name="Larue G.E."/>
            <person name="Fisher S."/>
            <person name="Freeman R.M."/>
            <person name="Gunawardena J."/>
            <person name="Chu W."/>
            <person name="Stover N.A."/>
            <person name="Gregory B.D."/>
            <person name="Nowacki M."/>
            <person name="Derisi J."/>
            <person name="Roy S.W."/>
            <person name="Marshall W.F."/>
            <person name="Sood P."/>
        </authorList>
    </citation>
    <scope>NUCLEOTIDE SEQUENCE [LARGE SCALE GENOMIC DNA]</scope>
    <source>
        <strain evidence="12">WM001</strain>
    </source>
</reference>
<protein>
    <recommendedName>
        <fullName evidence="10">Rhomboid-like protease</fullName>
        <ecNumber evidence="10">3.4.21.105</ecNumber>
    </recommendedName>
</protein>
<keyword evidence="5 10" id="KW-0812">Transmembrane</keyword>
<feature type="transmembrane region" description="Helical" evidence="10">
    <location>
        <begin position="59"/>
        <end position="78"/>
    </location>
</feature>
<evidence type="ECO:0000256" key="2">
    <source>
        <dbReference type="ARBA" id="ARBA00004141"/>
    </source>
</evidence>
<dbReference type="InterPro" id="IPR022764">
    <property type="entry name" value="Peptidase_S54_rhomboid_dom"/>
</dbReference>
<proteinExistence type="inferred from homology"/>
<dbReference type="EMBL" id="MPUH01000679">
    <property type="protein sequence ID" value="OMJ75631.1"/>
    <property type="molecule type" value="Genomic_DNA"/>
</dbReference>